<keyword evidence="5" id="KW-0539">Nucleus</keyword>
<dbReference type="PROSITE" id="PS51032">
    <property type="entry name" value="AP2_ERF"/>
    <property type="match status" value="1"/>
</dbReference>
<evidence type="ECO:0000313" key="9">
    <source>
        <dbReference type="Proteomes" id="UP000594261"/>
    </source>
</evidence>
<dbReference type="InterPro" id="IPR016177">
    <property type="entry name" value="DNA-bd_dom_sf"/>
</dbReference>
<dbReference type="Pfam" id="PF00847">
    <property type="entry name" value="AP2"/>
    <property type="match status" value="1"/>
</dbReference>
<dbReference type="EMBL" id="LRBV02000001">
    <property type="status" value="NOT_ANNOTATED_CDS"/>
    <property type="molecule type" value="Genomic_DNA"/>
</dbReference>
<dbReference type="AlphaFoldDB" id="A0A7N2KQL2"/>
<dbReference type="InterPro" id="IPR050913">
    <property type="entry name" value="AP2/ERF_ERF"/>
</dbReference>
<evidence type="ECO:0000259" key="7">
    <source>
        <dbReference type="PROSITE" id="PS51032"/>
    </source>
</evidence>
<keyword evidence="2" id="KW-0805">Transcription regulation</keyword>
<dbReference type="GeneID" id="115990566"/>
<dbReference type="KEGG" id="qlo:115990566"/>
<feature type="compositionally biased region" description="Polar residues" evidence="6">
    <location>
        <begin position="14"/>
        <end position="26"/>
    </location>
</feature>
<feature type="region of interest" description="Disordered" evidence="6">
    <location>
        <begin position="70"/>
        <end position="126"/>
    </location>
</feature>
<dbReference type="InterPro" id="IPR001471">
    <property type="entry name" value="AP2/ERF_dom"/>
</dbReference>
<dbReference type="GO" id="GO:0005634">
    <property type="term" value="C:nucleus"/>
    <property type="evidence" value="ECO:0007669"/>
    <property type="project" value="UniProtKB-SubCell"/>
</dbReference>
<reference evidence="8 9" key="1">
    <citation type="journal article" date="2016" name="G3 (Bethesda)">
        <title>First Draft Assembly and Annotation of the Genome of a California Endemic Oak Quercus lobata Nee (Fagaceae).</title>
        <authorList>
            <person name="Sork V.L."/>
            <person name="Fitz-Gibbon S.T."/>
            <person name="Puiu D."/>
            <person name="Crepeau M."/>
            <person name="Gugger P.F."/>
            <person name="Sherman R."/>
            <person name="Stevens K."/>
            <person name="Langley C.H."/>
            <person name="Pellegrini M."/>
            <person name="Salzberg S.L."/>
        </authorList>
    </citation>
    <scope>NUCLEOTIDE SEQUENCE [LARGE SCALE GENOMIC DNA]</scope>
    <source>
        <strain evidence="8 9">cv. SW786</strain>
    </source>
</reference>
<evidence type="ECO:0000256" key="3">
    <source>
        <dbReference type="ARBA" id="ARBA00023125"/>
    </source>
</evidence>
<feature type="region of interest" description="Disordered" evidence="6">
    <location>
        <begin position="196"/>
        <end position="223"/>
    </location>
</feature>
<dbReference type="RefSeq" id="XP_030970249.1">
    <property type="nucleotide sequence ID" value="XM_031114389.1"/>
</dbReference>
<dbReference type="FunCoup" id="A0A7N2KQL2">
    <property type="interactions" value="384"/>
</dbReference>
<accession>A0A7N2KQL2</accession>
<dbReference type="CDD" id="cd00018">
    <property type="entry name" value="AP2"/>
    <property type="match status" value="1"/>
</dbReference>
<feature type="compositionally biased region" description="Low complexity" evidence="6">
    <location>
        <begin position="72"/>
        <end position="89"/>
    </location>
</feature>
<evidence type="ECO:0000256" key="2">
    <source>
        <dbReference type="ARBA" id="ARBA00023015"/>
    </source>
</evidence>
<evidence type="ECO:0000256" key="4">
    <source>
        <dbReference type="ARBA" id="ARBA00023163"/>
    </source>
</evidence>
<dbReference type="EnsemblPlants" id="QL01p043151:mrna">
    <property type="protein sequence ID" value="QL01p043151:mrna:CDS:1"/>
    <property type="gene ID" value="QL01p043151"/>
</dbReference>
<dbReference type="SMART" id="SM00380">
    <property type="entry name" value="AP2"/>
    <property type="match status" value="1"/>
</dbReference>
<gene>
    <name evidence="8" type="primary">LOC115990566</name>
</gene>
<dbReference type="GO" id="GO:0003677">
    <property type="term" value="F:DNA binding"/>
    <property type="evidence" value="ECO:0007669"/>
    <property type="project" value="UniProtKB-KW"/>
</dbReference>
<feature type="domain" description="AP2/ERF" evidence="7">
    <location>
        <begin position="122"/>
        <end position="180"/>
    </location>
</feature>
<dbReference type="PANTHER" id="PTHR31194">
    <property type="entry name" value="SHN SHINE , DNA BINDING / TRANSCRIPTION FACTOR"/>
    <property type="match status" value="1"/>
</dbReference>
<dbReference type="PRINTS" id="PR00367">
    <property type="entry name" value="ETHRSPELEMNT"/>
</dbReference>
<protein>
    <recommendedName>
        <fullName evidence="7">AP2/ERF domain-containing protein</fullName>
    </recommendedName>
</protein>
<evidence type="ECO:0000313" key="8">
    <source>
        <dbReference type="EnsemblPlants" id="QL01p043151:mrna:CDS:1"/>
    </source>
</evidence>
<dbReference type="Gramene" id="QL01p043151:mrna">
    <property type="protein sequence ID" value="QL01p043151:mrna:CDS:1"/>
    <property type="gene ID" value="QL01p043151"/>
</dbReference>
<dbReference type="OrthoDB" id="1917565at2759"/>
<evidence type="ECO:0000256" key="5">
    <source>
        <dbReference type="ARBA" id="ARBA00023242"/>
    </source>
</evidence>
<comment type="subcellular location">
    <subcellularLocation>
        <location evidence="1">Nucleus</location>
    </subcellularLocation>
</comment>
<dbReference type="SUPFAM" id="SSF54171">
    <property type="entry name" value="DNA-binding domain"/>
    <property type="match status" value="1"/>
</dbReference>
<feature type="compositionally biased region" description="Low complexity" evidence="6">
    <location>
        <begin position="196"/>
        <end position="213"/>
    </location>
</feature>
<dbReference type="GO" id="GO:0003700">
    <property type="term" value="F:DNA-binding transcription factor activity"/>
    <property type="evidence" value="ECO:0007669"/>
    <property type="project" value="InterPro"/>
</dbReference>
<dbReference type="PANTHER" id="PTHR31194:SF62">
    <property type="entry name" value="ETHYLENE-RESPONSIVE TRANSCRIPTION FACTOR ERF118"/>
    <property type="match status" value="1"/>
</dbReference>
<dbReference type="OMA" id="HRKQTMN"/>
<dbReference type="InterPro" id="IPR036955">
    <property type="entry name" value="AP2/ERF_dom_sf"/>
</dbReference>
<reference evidence="8" key="2">
    <citation type="submission" date="2021-01" db="UniProtKB">
        <authorList>
            <consortium name="EnsemblPlants"/>
        </authorList>
    </citation>
    <scope>IDENTIFICATION</scope>
</reference>
<keyword evidence="4" id="KW-0804">Transcription</keyword>
<dbReference type="Proteomes" id="UP000594261">
    <property type="component" value="Chromosome 1"/>
</dbReference>
<proteinExistence type="predicted"/>
<dbReference type="RefSeq" id="XP_030970247.1">
    <property type="nucleotide sequence ID" value="XM_031114387.1"/>
</dbReference>
<organism evidence="8 9">
    <name type="scientific">Quercus lobata</name>
    <name type="common">Valley oak</name>
    <dbReference type="NCBI Taxonomy" id="97700"/>
    <lineage>
        <taxon>Eukaryota</taxon>
        <taxon>Viridiplantae</taxon>
        <taxon>Streptophyta</taxon>
        <taxon>Embryophyta</taxon>
        <taxon>Tracheophyta</taxon>
        <taxon>Spermatophyta</taxon>
        <taxon>Magnoliopsida</taxon>
        <taxon>eudicotyledons</taxon>
        <taxon>Gunneridae</taxon>
        <taxon>Pentapetalae</taxon>
        <taxon>rosids</taxon>
        <taxon>fabids</taxon>
        <taxon>Fagales</taxon>
        <taxon>Fagaceae</taxon>
        <taxon>Quercus</taxon>
    </lineage>
</organism>
<feature type="region of interest" description="Disordered" evidence="6">
    <location>
        <begin position="1"/>
        <end position="26"/>
    </location>
</feature>
<sequence length="352" mass="38855">MPEPRKQPAKSKKSTATIPSGESSITKMRKVRVICSDPYATDSSSSEDECENRRAKKCKKFIREINLPLVLQQQSKPSSLESESSCQDSNNNNGTKTPNIVEARQKKRVLAKTPSRRPSSSKYRGVRQRKWGKWAAEIRDPFKGARIWLGTYNTPEEASEAYERKRFEFEAAMAMSSATPAVTAYASSEKSNNASASSAVVSPSQNNQQPVSSEDSEGVLSHTSPASVLELETSASNTKGNATDLITDECVEVTNAEISLAELQIPDDLGLMDETFADVPFEQELNFEPESEFDPLCFDNIGQFFDGYSGLEDIEICGFDNDGPSELPDWDFADIGNDIASWMDEPLNIPCQ</sequence>
<dbReference type="Gene3D" id="3.30.730.10">
    <property type="entry name" value="AP2/ERF domain"/>
    <property type="match status" value="1"/>
</dbReference>
<keyword evidence="3" id="KW-0238">DNA-binding</keyword>
<keyword evidence="9" id="KW-1185">Reference proteome</keyword>
<evidence type="ECO:0000256" key="1">
    <source>
        <dbReference type="ARBA" id="ARBA00004123"/>
    </source>
</evidence>
<evidence type="ECO:0000256" key="6">
    <source>
        <dbReference type="SAM" id="MobiDB-lite"/>
    </source>
</evidence>
<name>A0A7N2KQL2_QUELO</name>
<dbReference type="InParanoid" id="A0A7N2KQL2"/>